<evidence type="ECO:0000313" key="3">
    <source>
        <dbReference type="Proteomes" id="UP001190926"/>
    </source>
</evidence>
<organism evidence="2 3">
    <name type="scientific">Perilla frutescens var. hirtella</name>
    <name type="common">Perilla citriodora</name>
    <name type="synonym">Perilla setoyensis</name>
    <dbReference type="NCBI Taxonomy" id="608512"/>
    <lineage>
        <taxon>Eukaryota</taxon>
        <taxon>Viridiplantae</taxon>
        <taxon>Streptophyta</taxon>
        <taxon>Embryophyta</taxon>
        <taxon>Tracheophyta</taxon>
        <taxon>Spermatophyta</taxon>
        <taxon>Magnoliopsida</taxon>
        <taxon>eudicotyledons</taxon>
        <taxon>Gunneridae</taxon>
        <taxon>Pentapetalae</taxon>
        <taxon>asterids</taxon>
        <taxon>lamiids</taxon>
        <taxon>Lamiales</taxon>
        <taxon>Lamiaceae</taxon>
        <taxon>Nepetoideae</taxon>
        <taxon>Elsholtzieae</taxon>
        <taxon>Perilla</taxon>
    </lineage>
</organism>
<gene>
    <name evidence="2" type="ORF">C2S53_007487</name>
</gene>
<keyword evidence="1" id="KW-0732">Signal</keyword>
<dbReference type="EMBL" id="SDAM02000099">
    <property type="protein sequence ID" value="KAH6830321.1"/>
    <property type="molecule type" value="Genomic_DNA"/>
</dbReference>
<evidence type="ECO:0000256" key="1">
    <source>
        <dbReference type="SAM" id="SignalP"/>
    </source>
</evidence>
<dbReference type="InterPro" id="IPR039252">
    <property type="entry name" value="RALFL27"/>
</dbReference>
<dbReference type="Proteomes" id="UP001190926">
    <property type="component" value="Unassembled WGS sequence"/>
</dbReference>
<name>A0AAD4P8M2_PERFH</name>
<dbReference type="PANTHER" id="PTHR39112">
    <property type="entry name" value="PROTEIN RALF-LIKE 27-RELATED"/>
    <property type="match status" value="1"/>
</dbReference>
<sequence length="104" mass="11262">MKKSKSNPKAFAKALAMIIFLAIAISADNDRSARFNSSSCKIADDEAEFATMSLASKNTISYAPLSGGHAFCNSNFYGSCIPKPNKIHKTRACSYENVCRTNTV</sequence>
<reference evidence="2 3" key="1">
    <citation type="journal article" date="2021" name="Nat. Commun.">
        <title>Incipient diploidization of the medicinal plant Perilla within 10,000 years.</title>
        <authorList>
            <person name="Zhang Y."/>
            <person name="Shen Q."/>
            <person name="Leng L."/>
            <person name="Zhang D."/>
            <person name="Chen S."/>
            <person name="Shi Y."/>
            <person name="Ning Z."/>
            <person name="Chen S."/>
        </authorList>
    </citation>
    <scope>NUCLEOTIDE SEQUENCE [LARGE SCALE GENOMIC DNA]</scope>
    <source>
        <strain evidence="3">cv. PC099</strain>
    </source>
</reference>
<proteinExistence type="predicted"/>
<comment type="caution">
    <text evidence="2">The sequence shown here is derived from an EMBL/GenBank/DDBJ whole genome shotgun (WGS) entry which is preliminary data.</text>
</comment>
<evidence type="ECO:0000313" key="2">
    <source>
        <dbReference type="EMBL" id="KAH6830321.1"/>
    </source>
</evidence>
<dbReference type="PANTHER" id="PTHR39112:SF1">
    <property type="entry name" value="PROTEIN RALF-LIKE 27"/>
    <property type="match status" value="1"/>
</dbReference>
<protein>
    <submittedName>
        <fullName evidence="2">Uncharacterized protein</fullName>
    </submittedName>
</protein>
<dbReference type="AlphaFoldDB" id="A0AAD4P8M2"/>
<feature type="signal peptide" evidence="1">
    <location>
        <begin position="1"/>
        <end position="27"/>
    </location>
</feature>
<accession>A0AAD4P8M2</accession>
<feature type="chain" id="PRO_5042021601" evidence="1">
    <location>
        <begin position="28"/>
        <end position="104"/>
    </location>
</feature>
<keyword evidence="3" id="KW-1185">Reference proteome</keyword>